<proteinExistence type="predicted"/>
<dbReference type="Proteomes" id="UP001642406">
    <property type="component" value="Unassembled WGS sequence"/>
</dbReference>
<feature type="region of interest" description="Disordered" evidence="1">
    <location>
        <begin position="9"/>
        <end position="35"/>
    </location>
</feature>
<dbReference type="EMBL" id="CAWUHC010000085">
    <property type="protein sequence ID" value="CAK7230210.1"/>
    <property type="molecule type" value="Genomic_DNA"/>
</dbReference>
<evidence type="ECO:0000313" key="3">
    <source>
        <dbReference type="EMBL" id="CAK7230210.1"/>
    </source>
</evidence>
<dbReference type="InterPro" id="IPR051678">
    <property type="entry name" value="AGP_Transferase"/>
</dbReference>
<evidence type="ECO:0000313" key="4">
    <source>
        <dbReference type="Proteomes" id="UP001642406"/>
    </source>
</evidence>
<dbReference type="InterPro" id="IPR011009">
    <property type="entry name" value="Kinase-like_dom_sf"/>
</dbReference>
<evidence type="ECO:0000259" key="2">
    <source>
        <dbReference type="Pfam" id="PF01636"/>
    </source>
</evidence>
<comment type="caution">
    <text evidence="3">The sequence shown here is derived from an EMBL/GenBank/DDBJ whole genome shotgun (WGS) entry which is preliminary data.</text>
</comment>
<organism evidence="3 4">
    <name type="scientific">Sporothrix bragantina</name>
    <dbReference type="NCBI Taxonomy" id="671064"/>
    <lineage>
        <taxon>Eukaryota</taxon>
        <taxon>Fungi</taxon>
        <taxon>Dikarya</taxon>
        <taxon>Ascomycota</taxon>
        <taxon>Pezizomycotina</taxon>
        <taxon>Sordariomycetes</taxon>
        <taxon>Sordariomycetidae</taxon>
        <taxon>Ophiostomatales</taxon>
        <taxon>Ophiostomataceae</taxon>
        <taxon>Sporothrix</taxon>
    </lineage>
</organism>
<dbReference type="SUPFAM" id="SSF56112">
    <property type="entry name" value="Protein kinase-like (PK-like)"/>
    <property type="match status" value="1"/>
</dbReference>
<gene>
    <name evidence="3" type="ORF">SBRCBS47491_007509</name>
</gene>
<evidence type="ECO:0000256" key="1">
    <source>
        <dbReference type="SAM" id="MobiDB-lite"/>
    </source>
</evidence>
<keyword evidence="4" id="KW-1185">Reference proteome</keyword>
<dbReference type="PANTHER" id="PTHR21310">
    <property type="entry name" value="AMINOGLYCOSIDE PHOSPHOTRANSFERASE-RELATED-RELATED"/>
    <property type="match status" value="1"/>
</dbReference>
<dbReference type="Gene3D" id="3.90.1200.10">
    <property type="match status" value="1"/>
</dbReference>
<protein>
    <recommendedName>
        <fullName evidence="2">Aminoglycoside phosphotransferase domain-containing protein</fullName>
    </recommendedName>
</protein>
<reference evidence="3 4" key="1">
    <citation type="submission" date="2024-01" db="EMBL/GenBank/DDBJ databases">
        <authorList>
            <person name="Allen C."/>
            <person name="Tagirdzhanova G."/>
        </authorList>
    </citation>
    <scope>NUCLEOTIDE SEQUENCE [LARGE SCALE GENOMIC DNA]</scope>
</reference>
<accession>A0ABP0CGJ4</accession>
<dbReference type="PANTHER" id="PTHR21310:SF15">
    <property type="entry name" value="AMINOGLYCOSIDE PHOSPHOTRANSFERASE DOMAIN-CONTAINING PROTEIN"/>
    <property type="match status" value="1"/>
</dbReference>
<sequence length="122" mass="14242">MKTLIQLTKNPATTQVHQTPRKWLQESPSWTDQERRLDNEAKSNYVAGPAVLTHGGLSANNTMADGDKVTAIIDWETAAWMPDYWEYANTWFVNPCNPYWQEEVPMFLEKYLVGFEMEMLRR</sequence>
<feature type="domain" description="Aminoglycoside phosphotransferase" evidence="2">
    <location>
        <begin position="32"/>
        <end position="116"/>
    </location>
</feature>
<dbReference type="Pfam" id="PF01636">
    <property type="entry name" value="APH"/>
    <property type="match status" value="1"/>
</dbReference>
<dbReference type="InterPro" id="IPR002575">
    <property type="entry name" value="Aminoglycoside_PTrfase"/>
</dbReference>
<name>A0ABP0CGJ4_9PEZI</name>
<feature type="compositionally biased region" description="Polar residues" evidence="1">
    <location>
        <begin position="9"/>
        <end position="18"/>
    </location>
</feature>